<dbReference type="Proteomes" id="UP000078559">
    <property type="component" value="Chromosome 4"/>
</dbReference>
<name>A0A194VYH7_CYTMA</name>
<dbReference type="AlphaFoldDB" id="A0A194VYH7"/>
<organism evidence="1 2">
    <name type="scientific">Cytospora mali</name>
    <name type="common">Apple Valsa canker fungus</name>
    <name type="synonym">Valsa mali</name>
    <dbReference type="NCBI Taxonomy" id="578113"/>
    <lineage>
        <taxon>Eukaryota</taxon>
        <taxon>Fungi</taxon>
        <taxon>Dikarya</taxon>
        <taxon>Ascomycota</taxon>
        <taxon>Pezizomycotina</taxon>
        <taxon>Sordariomycetes</taxon>
        <taxon>Sordariomycetidae</taxon>
        <taxon>Diaporthales</taxon>
        <taxon>Cytosporaceae</taxon>
        <taxon>Cytospora</taxon>
    </lineage>
</organism>
<dbReference type="SUPFAM" id="SSF52540">
    <property type="entry name" value="P-loop containing nucleoside triphosphate hydrolases"/>
    <property type="match status" value="1"/>
</dbReference>
<dbReference type="OrthoDB" id="18797at2759"/>
<accession>A0A194VYH7</accession>
<protein>
    <submittedName>
        <fullName evidence="1">Uncharacterized protein</fullName>
    </submittedName>
</protein>
<gene>
    <name evidence="1" type="ORF">VM1G_04693</name>
</gene>
<dbReference type="Gene3D" id="3.40.50.300">
    <property type="entry name" value="P-loop containing nucleotide triphosphate hydrolases"/>
    <property type="match status" value="1"/>
</dbReference>
<evidence type="ECO:0000313" key="2">
    <source>
        <dbReference type="Proteomes" id="UP000078559"/>
    </source>
</evidence>
<proteinExistence type="predicted"/>
<sequence>MRQNQAAADETLAGLQDQVISAQRGVDLMKTSAHSASIRITCDHEQSLARNKLLGAERRLHVLRLAAAGIKLSPNWQDRLMEGFKQQALLDQLPGNIATAERELSTLTSTMEHIPERVAIARGLDEKEHHSENLLSYREYMLSKMLPELNDLITQILTGLYNDTRHVRGMTSGMLRSLFQNLEDQDRDVQQTTNCVGADSVRSAVTAGTVLDKTLGINSALSYATRSGGERKRIDLALFFALLHLGHAHSRHRARYLLMDEVFDSLDATGQAVIIKWCRSSLMARMDFALVITHQ</sequence>
<dbReference type="EMBL" id="CM003101">
    <property type="protein sequence ID" value="KUI69067.1"/>
    <property type="molecule type" value="Genomic_DNA"/>
</dbReference>
<evidence type="ECO:0000313" key="1">
    <source>
        <dbReference type="EMBL" id="KUI69067.1"/>
    </source>
</evidence>
<reference evidence="1" key="1">
    <citation type="submission" date="2014-12" db="EMBL/GenBank/DDBJ databases">
        <title>Genome Sequence of Valsa Canker Pathogens Uncovers a Specific Adaption of Colonization on Woody Bark.</title>
        <authorList>
            <person name="Yin Z."/>
            <person name="Liu H."/>
            <person name="Gao X."/>
            <person name="Li Z."/>
            <person name="Song N."/>
            <person name="Ke X."/>
            <person name="Dai Q."/>
            <person name="Wu Y."/>
            <person name="Sun Y."/>
            <person name="Xu J.-R."/>
            <person name="Kang Z.K."/>
            <person name="Wang L."/>
            <person name="Huang L."/>
        </authorList>
    </citation>
    <scope>NUCLEOTIDE SEQUENCE [LARGE SCALE GENOMIC DNA]</scope>
    <source>
        <strain evidence="1">03-8</strain>
    </source>
</reference>
<dbReference type="InterPro" id="IPR027417">
    <property type="entry name" value="P-loop_NTPase"/>
</dbReference>
<keyword evidence="2" id="KW-1185">Reference proteome</keyword>